<comment type="subcellular location">
    <subcellularLocation>
        <location evidence="1">Cell membrane</location>
        <topology evidence="1">Multi-pass membrane protein</topology>
    </subcellularLocation>
</comment>
<feature type="region of interest" description="Disordered" evidence="8">
    <location>
        <begin position="512"/>
        <end position="600"/>
    </location>
</feature>
<feature type="transmembrane region" description="Helical" evidence="9">
    <location>
        <begin position="244"/>
        <end position="262"/>
    </location>
</feature>
<keyword evidence="2" id="KW-1003">Cell membrane</keyword>
<evidence type="ECO:0000256" key="8">
    <source>
        <dbReference type="SAM" id="MobiDB-lite"/>
    </source>
</evidence>
<feature type="transmembrane region" description="Helical" evidence="9">
    <location>
        <begin position="332"/>
        <end position="349"/>
    </location>
</feature>
<keyword evidence="4 12" id="KW-0808">Transferase</keyword>
<evidence type="ECO:0000256" key="1">
    <source>
        <dbReference type="ARBA" id="ARBA00004651"/>
    </source>
</evidence>
<evidence type="ECO:0000259" key="10">
    <source>
        <dbReference type="Pfam" id="PF13231"/>
    </source>
</evidence>
<comment type="caution">
    <text evidence="12">The sequence shown here is derived from an EMBL/GenBank/DDBJ whole genome shotgun (WGS) entry which is preliminary data.</text>
</comment>
<dbReference type="Pfam" id="PF13231">
    <property type="entry name" value="PMT_2"/>
    <property type="match status" value="1"/>
</dbReference>
<dbReference type="Pfam" id="PF24878">
    <property type="entry name" value="YkcB_C"/>
    <property type="match status" value="1"/>
</dbReference>
<keyword evidence="7 9" id="KW-0472">Membrane</keyword>
<dbReference type="InterPro" id="IPR038731">
    <property type="entry name" value="RgtA/B/C-like"/>
</dbReference>
<evidence type="ECO:0000256" key="2">
    <source>
        <dbReference type="ARBA" id="ARBA00022475"/>
    </source>
</evidence>
<feature type="transmembrane region" description="Helical" evidence="9">
    <location>
        <begin position="361"/>
        <end position="380"/>
    </location>
</feature>
<gene>
    <name evidence="12" type="ORF">HNR13_003554</name>
</gene>
<dbReference type="Proteomes" id="UP000578352">
    <property type="component" value="Unassembled WGS sequence"/>
</dbReference>
<feature type="transmembrane region" description="Helical" evidence="9">
    <location>
        <begin position="41"/>
        <end position="60"/>
    </location>
</feature>
<keyword evidence="5 9" id="KW-0812">Transmembrane</keyword>
<feature type="transmembrane region" description="Helical" evidence="9">
    <location>
        <begin position="197"/>
        <end position="213"/>
    </location>
</feature>
<feature type="transmembrane region" description="Helical" evidence="9">
    <location>
        <begin position="386"/>
        <end position="407"/>
    </location>
</feature>
<accession>A0A853CXB4</accession>
<evidence type="ECO:0000256" key="7">
    <source>
        <dbReference type="ARBA" id="ARBA00023136"/>
    </source>
</evidence>
<dbReference type="GO" id="GO:0009103">
    <property type="term" value="P:lipopolysaccharide biosynthetic process"/>
    <property type="evidence" value="ECO:0007669"/>
    <property type="project" value="UniProtKB-ARBA"/>
</dbReference>
<dbReference type="InterPro" id="IPR056785">
    <property type="entry name" value="YkcA/B-like_C"/>
</dbReference>
<evidence type="ECO:0000256" key="3">
    <source>
        <dbReference type="ARBA" id="ARBA00022676"/>
    </source>
</evidence>
<feature type="region of interest" description="Disordered" evidence="8">
    <location>
        <begin position="1"/>
        <end position="21"/>
    </location>
</feature>
<feature type="transmembrane region" description="Helical" evidence="9">
    <location>
        <begin position="414"/>
        <end position="435"/>
    </location>
</feature>
<name>A0A853CXB4_9MICO</name>
<feature type="domain" description="Glycosyltransferase RgtA/B/C/D-like" evidence="10">
    <location>
        <begin position="100"/>
        <end position="257"/>
    </location>
</feature>
<dbReference type="GO" id="GO:0005886">
    <property type="term" value="C:plasma membrane"/>
    <property type="evidence" value="ECO:0007669"/>
    <property type="project" value="UniProtKB-SubCell"/>
</dbReference>
<feature type="transmembrane region" description="Helical" evidence="9">
    <location>
        <begin position="151"/>
        <end position="169"/>
    </location>
</feature>
<feature type="transmembrane region" description="Helical" evidence="9">
    <location>
        <begin position="219"/>
        <end position="237"/>
    </location>
</feature>
<dbReference type="GO" id="GO:0010041">
    <property type="term" value="P:response to iron(III) ion"/>
    <property type="evidence" value="ECO:0007669"/>
    <property type="project" value="TreeGrafter"/>
</dbReference>
<feature type="transmembrane region" description="Helical" evidence="9">
    <location>
        <begin position="469"/>
        <end position="488"/>
    </location>
</feature>
<dbReference type="EMBL" id="JACCFL010000001">
    <property type="protein sequence ID" value="NYJ25267.1"/>
    <property type="molecule type" value="Genomic_DNA"/>
</dbReference>
<evidence type="ECO:0000256" key="6">
    <source>
        <dbReference type="ARBA" id="ARBA00022989"/>
    </source>
</evidence>
<dbReference type="GO" id="GO:0016763">
    <property type="term" value="F:pentosyltransferase activity"/>
    <property type="evidence" value="ECO:0007669"/>
    <property type="project" value="TreeGrafter"/>
</dbReference>
<reference evidence="12 13" key="1">
    <citation type="submission" date="2020-07" db="EMBL/GenBank/DDBJ databases">
        <title>Sequencing the genomes of 1000 actinobacteria strains.</title>
        <authorList>
            <person name="Klenk H.-P."/>
        </authorList>
    </citation>
    <scope>NUCLEOTIDE SEQUENCE [LARGE SCALE GENOMIC DNA]</scope>
    <source>
        <strain evidence="12 13">DSM 15165</strain>
    </source>
</reference>
<evidence type="ECO:0000313" key="13">
    <source>
        <dbReference type="Proteomes" id="UP000578352"/>
    </source>
</evidence>
<dbReference type="RefSeq" id="WP_179607917.1">
    <property type="nucleotide sequence ID" value="NZ_BAABEH010000001.1"/>
</dbReference>
<feature type="transmembrane region" description="Helical" evidence="9">
    <location>
        <begin position="115"/>
        <end position="139"/>
    </location>
</feature>
<proteinExistence type="predicted"/>
<feature type="transmembrane region" description="Helical" evidence="9">
    <location>
        <begin position="441"/>
        <end position="462"/>
    </location>
</feature>
<dbReference type="AlphaFoldDB" id="A0A853CXB4"/>
<evidence type="ECO:0000256" key="4">
    <source>
        <dbReference type="ARBA" id="ARBA00022679"/>
    </source>
</evidence>
<dbReference type="InterPro" id="IPR050297">
    <property type="entry name" value="LipidA_mod_glycosyltrf_83"/>
</dbReference>
<feature type="domain" description="Putative mannosyltransferase YkcA/B-like C-terminal" evidence="11">
    <location>
        <begin position="614"/>
        <end position="703"/>
    </location>
</feature>
<dbReference type="PANTHER" id="PTHR33908:SF3">
    <property type="entry name" value="UNDECAPRENYL PHOSPHATE-ALPHA-4-AMINO-4-DEOXY-L-ARABINOSE ARABINOSYL TRANSFERASE"/>
    <property type="match status" value="1"/>
</dbReference>
<dbReference type="PANTHER" id="PTHR33908">
    <property type="entry name" value="MANNOSYLTRANSFERASE YKCB-RELATED"/>
    <property type="match status" value="1"/>
</dbReference>
<keyword evidence="3" id="KW-0328">Glycosyltransferase</keyword>
<keyword evidence="6 9" id="KW-1133">Transmembrane helix</keyword>
<evidence type="ECO:0000259" key="11">
    <source>
        <dbReference type="Pfam" id="PF24878"/>
    </source>
</evidence>
<organism evidence="12 13">
    <name type="scientific">Leifsonia shinshuensis</name>
    <dbReference type="NCBI Taxonomy" id="150026"/>
    <lineage>
        <taxon>Bacteria</taxon>
        <taxon>Bacillati</taxon>
        <taxon>Actinomycetota</taxon>
        <taxon>Actinomycetes</taxon>
        <taxon>Micrococcales</taxon>
        <taxon>Microbacteriaceae</taxon>
        <taxon>Leifsonia</taxon>
    </lineage>
</organism>
<evidence type="ECO:0000256" key="9">
    <source>
        <dbReference type="SAM" id="Phobius"/>
    </source>
</evidence>
<evidence type="ECO:0000313" key="12">
    <source>
        <dbReference type="EMBL" id="NYJ25267.1"/>
    </source>
</evidence>
<protein>
    <submittedName>
        <fullName evidence="12">4-amino-4-deoxy-L-arabinose transferase-like glycosyltransferase</fullName>
    </submittedName>
</protein>
<evidence type="ECO:0000256" key="5">
    <source>
        <dbReference type="ARBA" id="ARBA00022692"/>
    </source>
</evidence>
<sequence>MSVSTAPSQTVSPSSATATAPPGRSAVWLRRLVRGREDAAVWERPALLGLLAVTALLYLWDLAASGWANSFYSAAVQAGSVNWEAFFYGSSDAANSITVDKPPASLWIMALSVRIFGLSSWSILVPEALMGVATVWLVYLIVRRNFSARTALLAGGVLAVTPVAALMFRFNNPDALLVLLLTLATYLTLRGIESGRIRWVVWAGVAVGFGFLTKQLQAFLILPVLAGVYLAAARVSWAKRFGHLFAALGAVVAAAGWWVAIVELMPASMRPYIGGSQTNSFLELTFGYNGLGRLTGNETGSVTSGRGGATGGGMWGATGILRLFENEIGGQITWLLPAALVLFAAALLLGRRMARTDPRRATLLLFGGWLIVTALAFSFMAGIFHAYYTVALAPALAGVVAIGASAVWGARGRLWVRILSAVTLIGTAVWAWVLLDRATDWLPWLKVVVLIIALAASVLLLLAPRSRPLSGATIATTLVAALLAPTAYTIQTVTTGHTGSIVTAGPTVSGAMGGPGGGRGFGGAPNGGGQGGAPGGGFGGQGGFPGGNAGPGGTTGGTTGGTGGTGGTTGGTGAAGGTTGGTTGTQGGPTGAPGAAGGGGMRGLLGSSTVSSQLSALLKADASSYTWVAAAIGSNSAAGYQLATQEAVMPVGGFNGSDPSPTLEQFEQYVKEGKIHYFIAGGVGQANGGSSASSAIASWVEKNFTATTVGGVTLYDLTK</sequence>
<feature type="transmembrane region" description="Helical" evidence="9">
    <location>
        <begin position="175"/>
        <end position="192"/>
    </location>
</feature>
<feature type="compositionally biased region" description="Polar residues" evidence="8">
    <location>
        <begin position="1"/>
        <end position="18"/>
    </location>
</feature>